<reference evidence="2" key="1">
    <citation type="submission" date="2013-02" db="EMBL/GenBank/DDBJ databases">
        <authorList>
            <consortium name="The Broad Institute Genome Sequencing Platform"/>
            <person name="Cuomo C."/>
            <person name="Becnel J."/>
            <person name="Sanscrainte N."/>
            <person name="Walker B."/>
            <person name="Young S.K."/>
            <person name="Zeng Q."/>
            <person name="Gargeya S."/>
            <person name="Fitzgerald M."/>
            <person name="Haas B."/>
            <person name="Abouelleil A."/>
            <person name="Alvarado L."/>
            <person name="Arachchi H.M."/>
            <person name="Berlin A.M."/>
            <person name="Chapman S.B."/>
            <person name="Dewar J."/>
            <person name="Goldberg J."/>
            <person name="Griggs A."/>
            <person name="Gujja S."/>
            <person name="Hansen M."/>
            <person name="Howarth C."/>
            <person name="Imamovic A."/>
            <person name="Larimer J."/>
            <person name="McCowan C."/>
            <person name="Murphy C."/>
            <person name="Neiman D."/>
            <person name="Pearson M."/>
            <person name="Priest M."/>
            <person name="Roberts A."/>
            <person name="Saif S."/>
            <person name="Shea T."/>
            <person name="Sisk P."/>
            <person name="Sykes S."/>
            <person name="Wortman J."/>
            <person name="Nusbaum C."/>
            <person name="Birren B."/>
        </authorList>
    </citation>
    <scope>NUCLEOTIDE SEQUENCE [LARGE SCALE GENOMIC DNA]</scope>
    <source>
        <strain evidence="2">PRA339</strain>
    </source>
</reference>
<dbReference type="Proteomes" id="UP000030655">
    <property type="component" value="Unassembled WGS sequence"/>
</dbReference>
<dbReference type="EMBL" id="KK365136">
    <property type="protein sequence ID" value="KCZ81824.1"/>
    <property type="molecule type" value="Genomic_DNA"/>
</dbReference>
<organism evidence="1 2">
    <name type="scientific">Anncaliia algerae PRA339</name>
    <dbReference type="NCBI Taxonomy" id="1288291"/>
    <lineage>
        <taxon>Eukaryota</taxon>
        <taxon>Fungi</taxon>
        <taxon>Fungi incertae sedis</taxon>
        <taxon>Microsporidia</taxon>
        <taxon>Tubulinosematoidea</taxon>
        <taxon>Tubulinosematidae</taxon>
        <taxon>Anncaliia</taxon>
    </lineage>
</organism>
<reference evidence="1 2" key="2">
    <citation type="submission" date="2014-03" db="EMBL/GenBank/DDBJ databases">
        <title>The Genome Sequence of Anncaliia algerae insect isolate PRA339.</title>
        <authorList>
            <consortium name="The Broad Institute Genome Sequencing Platform"/>
            <consortium name="The Broad Institute Genome Sequencing Center for Infectious Disease"/>
            <person name="Cuomo C."/>
            <person name="Becnel J."/>
            <person name="Sanscrainte N."/>
            <person name="Walker B."/>
            <person name="Young S.K."/>
            <person name="Zeng Q."/>
            <person name="Gargeya S."/>
            <person name="Fitzgerald M."/>
            <person name="Haas B."/>
            <person name="Abouelleil A."/>
            <person name="Alvarado L."/>
            <person name="Arachchi H.M."/>
            <person name="Berlin A.M."/>
            <person name="Chapman S.B."/>
            <person name="Dewar J."/>
            <person name="Goldberg J."/>
            <person name="Griggs A."/>
            <person name="Gujja S."/>
            <person name="Hansen M."/>
            <person name="Howarth C."/>
            <person name="Imamovic A."/>
            <person name="Larimer J."/>
            <person name="McCowan C."/>
            <person name="Murphy C."/>
            <person name="Neiman D."/>
            <person name="Pearson M."/>
            <person name="Priest M."/>
            <person name="Roberts A."/>
            <person name="Saif S."/>
            <person name="Shea T."/>
            <person name="Sisk P."/>
            <person name="Sykes S."/>
            <person name="Wortman J."/>
            <person name="Nusbaum C."/>
            <person name="Birren B."/>
        </authorList>
    </citation>
    <scope>NUCLEOTIDE SEQUENCE [LARGE SCALE GENOMIC DNA]</scope>
    <source>
        <strain evidence="1 2">PRA339</strain>
    </source>
</reference>
<dbReference type="AlphaFoldDB" id="A0A059F492"/>
<dbReference type="HOGENOM" id="CLU_3001874_0_0_1"/>
<feature type="non-terminal residue" evidence="1">
    <location>
        <position position="1"/>
    </location>
</feature>
<evidence type="ECO:0000313" key="1">
    <source>
        <dbReference type="EMBL" id="KCZ81824.1"/>
    </source>
</evidence>
<accession>A0A059F492</accession>
<proteinExistence type="predicted"/>
<protein>
    <submittedName>
        <fullName evidence="1">Uncharacterized protein</fullName>
    </submittedName>
</protein>
<name>A0A059F492_9MICR</name>
<gene>
    <name evidence="1" type="ORF">H312_00723</name>
</gene>
<keyword evidence="2" id="KW-1185">Reference proteome</keyword>
<dbReference type="VEuPathDB" id="MicrosporidiaDB:H312_00723"/>
<sequence>FGQYLIKLGAEGVIVQLDGKMTSYSVKSHRGRETRKQTWAITIVDTSTYTAKDIVKL</sequence>
<evidence type="ECO:0000313" key="2">
    <source>
        <dbReference type="Proteomes" id="UP000030655"/>
    </source>
</evidence>